<dbReference type="OrthoDB" id="7420165at2"/>
<dbReference type="AlphaFoldDB" id="A0A239EG14"/>
<organism evidence="1 2">
    <name type="scientific">Sphingopyxis indica</name>
    <dbReference type="NCBI Taxonomy" id="436663"/>
    <lineage>
        <taxon>Bacteria</taxon>
        <taxon>Pseudomonadati</taxon>
        <taxon>Pseudomonadota</taxon>
        <taxon>Alphaproteobacteria</taxon>
        <taxon>Sphingomonadales</taxon>
        <taxon>Sphingomonadaceae</taxon>
        <taxon>Sphingopyxis</taxon>
    </lineage>
</organism>
<sequence length="423" mass="45462">MISAALPRFRSGFPRSALRRDWRLFALAGLLIALLVTGIVQGQIARGDRGITPINSSGDFLTSGIKIDVTAKNAEEARELGWREAQRKGWAQLYRKTNGSDGPALGDSVLDGIVTAIVVEKEEFGPRRYVATLGVQFDRVRAGQILGVSGRTLRSPPLLVIPVYSIAGVPQVFERRSEWQRAWAEYNTGQSAIDYVRTAGTGADTLLINAGQVGRRGRVWWRVILDQYGAADVLIPTARIEYSYPGGPITGHFAARFGPDDELLGTFTMTGPSTRALPDMMEKAVARMDRIYTDALAAGTLRTDRYLVLEKPVEAEDLPEETIGDDALAGEADVSVLPPATPQPGVASFTVQYASPDVESVSATERAVGAVPGVQSASTTSLALGGTSVMRVSFRGDIAALKAALEARGYEVQQGGNTLRINR</sequence>
<proteinExistence type="predicted"/>
<dbReference type="InterPro" id="IPR006121">
    <property type="entry name" value="HMA_dom"/>
</dbReference>
<dbReference type="EMBL" id="FZPA01000001">
    <property type="protein sequence ID" value="SNS43188.1"/>
    <property type="molecule type" value="Genomic_DNA"/>
</dbReference>
<evidence type="ECO:0008006" key="3">
    <source>
        <dbReference type="Google" id="ProtNLM"/>
    </source>
</evidence>
<dbReference type="GO" id="GO:0046872">
    <property type="term" value="F:metal ion binding"/>
    <property type="evidence" value="ECO:0007669"/>
    <property type="project" value="InterPro"/>
</dbReference>
<protein>
    <recommendedName>
        <fullName evidence="3">Heavy-metal-associated domain-containing protein</fullName>
    </recommendedName>
</protein>
<accession>A0A239EG14</accession>
<keyword evidence="2" id="KW-1185">Reference proteome</keyword>
<gene>
    <name evidence="1" type="ORF">SAMN06295955_101740</name>
</gene>
<dbReference type="RefSeq" id="WP_089214573.1">
    <property type="nucleotide sequence ID" value="NZ_FZPA01000001.1"/>
</dbReference>
<dbReference type="CDD" id="cd00371">
    <property type="entry name" value="HMA"/>
    <property type="match status" value="1"/>
</dbReference>
<reference evidence="1 2" key="1">
    <citation type="submission" date="2017-06" db="EMBL/GenBank/DDBJ databases">
        <authorList>
            <person name="Kim H.J."/>
            <person name="Triplett B.A."/>
        </authorList>
    </citation>
    <scope>NUCLEOTIDE SEQUENCE [LARGE SCALE GENOMIC DNA]</scope>
    <source>
        <strain evidence="1 2">DS15</strain>
    </source>
</reference>
<evidence type="ECO:0000313" key="2">
    <source>
        <dbReference type="Proteomes" id="UP000198339"/>
    </source>
</evidence>
<dbReference type="Proteomes" id="UP000198339">
    <property type="component" value="Unassembled WGS sequence"/>
</dbReference>
<name>A0A239EG14_9SPHN</name>
<evidence type="ECO:0000313" key="1">
    <source>
        <dbReference type="EMBL" id="SNS43188.1"/>
    </source>
</evidence>